<dbReference type="EMBL" id="JAVHNQ010000012">
    <property type="protein sequence ID" value="KAK6335674.1"/>
    <property type="molecule type" value="Genomic_DNA"/>
</dbReference>
<dbReference type="InterPro" id="IPR036167">
    <property type="entry name" value="tRNA_intron_Endo_cat-like_sf"/>
</dbReference>
<dbReference type="GO" id="GO:0000213">
    <property type="term" value="F:tRNA-intron lyase activity"/>
    <property type="evidence" value="ECO:0007669"/>
    <property type="project" value="TreeGrafter"/>
</dbReference>
<evidence type="ECO:0000256" key="2">
    <source>
        <dbReference type="ARBA" id="ARBA00022694"/>
    </source>
</evidence>
<dbReference type="GO" id="GO:0000214">
    <property type="term" value="C:tRNA-intron endonuclease complex"/>
    <property type="evidence" value="ECO:0007669"/>
    <property type="project" value="InterPro"/>
</dbReference>
<reference evidence="5 6" key="1">
    <citation type="submission" date="2019-10" db="EMBL/GenBank/DDBJ databases">
        <authorList>
            <person name="Palmer J.M."/>
        </authorList>
    </citation>
    <scope>NUCLEOTIDE SEQUENCE [LARGE SCALE GENOMIC DNA]</scope>
    <source>
        <strain evidence="5 6">TWF696</strain>
    </source>
</reference>
<keyword evidence="2" id="KW-0819">tRNA processing</keyword>
<organism evidence="5 6">
    <name type="scientific">Orbilia brochopaga</name>
    <dbReference type="NCBI Taxonomy" id="3140254"/>
    <lineage>
        <taxon>Eukaryota</taxon>
        <taxon>Fungi</taxon>
        <taxon>Dikarya</taxon>
        <taxon>Ascomycota</taxon>
        <taxon>Pezizomycotina</taxon>
        <taxon>Orbiliomycetes</taxon>
        <taxon>Orbiliales</taxon>
        <taxon>Orbiliaceae</taxon>
        <taxon>Orbilia</taxon>
    </lineage>
</organism>
<protein>
    <recommendedName>
        <fullName evidence="4">tRNA-splicing endonuclease subunit Sen15 domain-containing protein</fullName>
    </recommendedName>
</protein>
<comment type="similarity">
    <text evidence="1">Belongs to the SEN15 family.</text>
</comment>
<comment type="caution">
    <text evidence="5">The sequence shown here is derived from an EMBL/GenBank/DDBJ whole genome shotgun (WGS) entry which is preliminary data.</text>
</comment>
<evidence type="ECO:0000256" key="3">
    <source>
        <dbReference type="SAM" id="MobiDB-lite"/>
    </source>
</evidence>
<feature type="domain" description="tRNA-splicing endonuclease subunit Sen15" evidence="4">
    <location>
        <begin position="16"/>
        <end position="149"/>
    </location>
</feature>
<gene>
    <name evidence="5" type="ORF">TWF696_002440</name>
</gene>
<dbReference type="PANTHER" id="PTHR28518">
    <property type="entry name" value="TRNA-SPLICING ENDONUCLEASE SUBUNIT SEN15"/>
    <property type="match status" value="1"/>
</dbReference>
<dbReference type="InterPro" id="IPR042777">
    <property type="entry name" value="Sen15_fungi"/>
</dbReference>
<name>A0AAV9U490_9PEZI</name>
<dbReference type="InterPro" id="IPR018593">
    <property type="entry name" value="tRNA-endonuc_su_Sen15"/>
</dbReference>
<evidence type="ECO:0000313" key="6">
    <source>
        <dbReference type="Proteomes" id="UP001375240"/>
    </source>
</evidence>
<sequence length="149" mass="16885">MAPDHEPHLLNLRSVVRSNLQYQHYWTDLTLLDTLADIHSNDDGDNAQLENLPWPMIYGRPPDQLYDPEHAASNASGTNPKPTPELEYVLPVHLDEKFTLRKWAAVFDALPKPCEDADSKKRIVVAVVSGDSTVVYYIMHDGIVKPRQN</sequence>
<proteinExistence type="inferred from homology"/>
<dbReference type="GO" id="GO:0000379">
    <property type="term" value="P:tRNA-type intron splice site recognition and cleavage"/>
    <property type="evidence" value="ECO:0007669"/>
    <property type="project" value="InterPro"/>
</dbReference>
<dbReference type="Proteomes" id="UP001375240">
    <property type="component" value="Unassembled WGS sequence"/>
</dbReference>
<evidence type="ECO:0000313" key="5">
    <source>
        <dbReference type="EMBL" id="KAK6335674.1"/>
    </source>
</evidence>
<dbReference type="SUPFAM" id="SSF53032">
    <property type="entry name" value="tRNA-intron endonuclease catalytic domain-like"/>
    <property type="match status" value="1"/>
</dbReference>
<keyword evidence="6" id="KW-1185">Reference proteome</keyword>
<evidence type="ECO:0000256" key="1">
    <source>
        <dbReference type="ARBA" id="ARBA00006091"/>
    </source>
</evidence>
<dbReference type="GO" id="GO:0003676">
    <property type="term" value="F:nucleic acid binding"/>
    <property type="evidence" value="ECO:0007669"/>
    <property type="project" value="InterPro"/>
</dbReference>
<dbReference type="PANTHER" id="PTHR28518:SF1">
    <property type="entry name" value="TRNA-SPLICING ENDONUCLEASE SUBUNIT SEN15"/>
    <property type="match status" value="1"/>
</dbReference>
<dbReference type="AlphaFoldDB" id="A0AAV9U490"/>
<dbReference type="Pfam" id="PF09631">
    <property type="entry name" value="Sen15"/>
    <property type="match status" value="1"/>
</dbReference>
<accession>A0AAV9U490</accession>
<feature type="region of interest" description="Disordered" evidence="3">
    <location>
        <begin position="65"/>
        <end position="84"/>
    </location>
</feature>
<evidence type="ECO:0000259" key="4">
    <source>
        <dbReference type="Pfam" id="PF09631"/>
    </source>
</evidence>
<dbReference type="InterPro" id="IPR011856">
    <property type="entry name" value="tRNA_endonuc-like_dom_sf"/>
</dbReference>
<dbReference type="Gene3D" id="3.40.1350.10">
    <property type="match status" value="1"/>
</dbReference>